<evidence type="ECO:0000313" key="9">
    <source>
        <dbReference type="EMBL" id="MBB3188448.1"/>
    </source>
</evidence>
<keyword evidence="10" id="KW-1185">Reference proteome</keyword>
<evidence type="ECO:0000256" key="2">
    <source>
        <dbReference type="ARBA" id="ARBA00022475"/>
    </source>
</evidence>
<protein>
    <recommendedName>
        <fullName evidence="11">DUF2029 domain-containing protein</fullName>
    </recommendedName>
</protein>
<dbReference type="GO" id="GO:0016758">
    <property type="term" value="F:hexosyltransferase activity"/>
    <property type="evidence" value="ECO:0007669"/>
    <property type="project" value="InterPro"/>
</dbReference>
<evidence type="ECO:0000256" key="6">
    <source>
        <dbReference type="ARBA" id="ARBA00023136"/>
    </source>
</evidence>
<keyword evidence="5 8" id="KW-1133">Transmembrane helix</keyword>
<dbReference type="AlphaFoldDB" id="A0A7W5H296"/>
<evidence type="ECO:0000256" key="8">
    <source>
        <dbReference type="SAM" id="Phobius"/>
    </source>
</evidence>
<feature type="transmembrane region" description="Helical" evidence="8">
    <location>
        <begin position="99"/>
        <end position="117"/>
    </location>
</feature>
<keyword evidence="6 8" id="KW-0472">Membrane</keyword>
<sequence length="399" mass="46162">MNPLLKSVKTASSKLLNRSFWQDYRTSLIVWIGTGLFIAIKGVVTHSVHNNYLIYKYVFWHVVEKLPLFPPYPHLYQDVNNYGPLFGVIIAPFALLPDWLGVPLWEASLALLLFAAIRQLPLKQWQHAVIFWFSYNSLFTSLTNVQFNIAIVALIILTLTSTRKEKEIWASLFIVIGTLVKLYGIVGLAFLFFSRRKLRFIGWLMVWFIVLGALPMVISSPEYILNQYAAWGHELILKNRENTFSLMQDMSVMGMIRKTTGHFEWSNFPMLAVGAILFLVSYLQFNRYRQAGFQMLTLASVLLFTVLFSTSTEPNTFIIGIVGVAIWFVIQPHSITRWQWILLTLAFVFTSMPSSDLFPAYLRNHYMFPYALLALPCTIIWFTIVYETTFLKHKTYNIT</sequence>
<evidence type="ECO:0000256" key="7">
    <source>
        <dbReference type="ARBA" id="ARBA00024033"/>
    </source>
</evidence>
<evidence type="ECO:0000256" key="1">
    <source>
        <dbReference type="ARBA" id="ARBA00004651"/>
    </source>
</evidence>
<comment type="caution">
    <text evidence="9">The sequence shown here is derived from an EMBL/GenBank/DDBJ whole genome shotgun (WGS) entry which is preliminary data.</text>
</comment>
<feature type="transmembrane region" description="Helical" evidence="8">
    <location>
        <begin position="292"/>
        <end position="310"/>
    </location>
</feature>
<feature type="transmembrane region" description="Helical" evidence="8">
    <location>
        <begin position="129"/>
        <end position="156"/>
    </location>
</feature>
<evidence type="ECO:0000256" key="5">
    <source>
        <dbReference type="ARBA" id="ARBA00022989"/>
    </source>
</evidence>
<name>A0A7W5H296_9PORP</name>
<dbReference type="RefSeq" id="WP_183414188.1">
    <property type="nucleotide sequence ID" value="NZ_JACHYB010000002.1"/>
</dbReference>
<dbReference type="GO" id="GO:0005886">
    <property type="term" value="C:plasma membrane"/>
    <property type="evidence" value="ECO:0007669"/>
    <property type="project" value="UniProtKB-SubCell"/>
</dbReference>
<keyword evidence="2" id="KW-1003">Cell membrane</keyword>
<feature type="transmembrane region" description="Helical" evidence="8">
    <location>
        <begin position="200"/>
        <end position="218"/>
    </location>
</feature>
<evidence type="ECO:0000313" key="10">
    <source>
        <dbReference type="Proteomes" id="UP000544222"/>
    </source>
</evidence>
<dbReference type="Pfam" id="PF09594">
    <property type="entry name" value="GT87"/>
    <property type="match status" value="1"/>
</dbReference>
<feature type="transmembrane region" description="Helical" evidence="8">
    <location>
        <begin position="340"/>
        <end position="361"/>
    </location>
</feature>
<dbReference type="Proteomes" id="UP000544222">
    <property type="component" value="Unassembled WGS sequence"/>
</dbReference>
<dbReference type="InterPro" id="IPR018584">
    <property type="entry name" value="GT87"/>
</dbReference>
<organism evidence="9 10">
    <name type="scientific">Microbacter margulisiae</name>
    <dbReference type="NCBI Taxonomy" id="1350067"/>
    <lineage>
        <taxon>Bacteria</taxon>
        <taxon>Pseudomonadati</taxon>
        <taxon>Bacteroidota</taxon>
        <taxon>Bacteroidia</taxon>
        <taxon>Bacteroidales</taxon>
        <taxon>Porphyromonadaceae</taxon>
        <taxon>Microbacter</taxon>
    </lineage>
</organism>
<reference evidence="9 10" key="1">
    <citation type="submission" date="2020-08" db="EMBL/GenBank/DDBJ databases">
        <title>Genomic Encyclopedia of Type Strains, Phase IV (KMG-IV): sequencing the most valuable type-strain genomes for metagenomic binning, comparative biology and taxonomic classification.</title>
        <authorList>
            <person name="Goeker M."/>
        </authorList>
    </citation>
    <scope>NUCLEOTIDE SEQUENCE [LARGE SCALE GENOMIC DNA]</scope>
    <source>
        <strain evidence="9 10">DSM 27471</strain>
    </source>
</reference>
<feature type="transmembrane region" description="Helical" evidence="8">
    <location>
        <begin position="28"/>
        <end position="48"/>
    </location>
</feature>
<keyword evidence="4 8" id="KW-0812">Transmembrane</keyword>
<comment type="subcellular location">
    <subcellularLocation>
        <location evidence="1">Cell membrane</location>
        <topology evidence="1">Multi-pass membrane protein</topology>
    </subcellularLocation>
</comment>
<feature type="transmembrane region" description="Helical" evidence="8">
    <location>
        <begin position="265"/>
        <end position="285"/>
    </location>
</feature>
<proteinExistence type="inferred from homology"/>
<gene>
    <name evidence="9" type="ORF">FHX64_002646</name>
</gene>
<feature type="transmembrane region" description="Helical" evidence="8">
    <location>
        <begin position="168"/>
        <end position="193"/>
    </location>
</feature>
<evidence type="ECO:0000256" key="4">
    <source>
        <dbReference type="ARBA" id="ARBA00022692"/>
    </source>
</evidence>
<evidence type="ECO:0008006" key="11">
    <source>
        <dbReference type="Google" id="ProtNLM"/>
    </source>
</evidence>
<accession>A0A7W5H296</accession>
<feature type="transmembrane region" description="Helical" evidence="8">
    <location>
        <begin position="367"/>
        <end position="386"/>
    </location>
</feature>
<comment type="similarity">
    <text evidence="7">Belongs to the glycosyltransferase 87 family.</text>
</comment>
<dbReference type="EMBL" id="JACHYB010000002">
    <property type="protein sequence ID" value="MBB3188448.1"/>
    <property type="molecule type" value="Genomic_DNA"/>
</dbReference>
<keyword evidence="3" id="KW-0808">Transferase</keyword>
<evidence type="ECO:0000256" key="3">
    <source>
        <dbReference type="ARBA" id="ARBA00022679"/>
    </source>
</evidence>